<reference evidence="6 7" key="1">
    <citation type="submission" date="2018-11" db="EMBL/GenBank/DDBJ databases">
        <authorList>
            <person name="Li F."/>
        </authorList>
    </citation>
    <scope>NUCLEOTIDE SEQUENCE [LARGE SCALE GENOMIC DNA]</scope>
    <source>
        <strain evidence="6 7">YS17T</strain>
    </source>
</reference>
<dbReference type="OrthoDB" id="3399482at2"/>
<comment type="subcellular location">
    <subcellularLocation>
        <location evidence="1">Membrane</location>
        <topology evidence="1">Multi-pass membrane protein</topology>
    </subcellularLocation>
</comment>
<keyword evidence="2" id="KW-0812">Transmembrane</keyword>
<sequence>MSTTTQQMSVIARTEWRLITRNKTVLLSATLMPLAVAGMIAIQGVDQPDAGVGMSAMLIGLFTVLSIYLTVTITAVSRRQDLYLKRLRSGESSDVAIFGGLVIAPAVLCLGQLVVVFAILLAMGLEVPAQPWWLAVAVVGAVAMNLAAAVGTAAITPNPTAAQMSTVPFFFLVIGTLFASPFADNRFMDLTPGGALVTLARLAYEMPTPGAALSAIAGLVVWTAIGWEIAKRYFRWEPRA</sequence>
<comment type="caution">
    <text evidence="6">The sequence shown here is derived from an EMBL/GenBank/DDBJ whole genome shotgun (WGS) entry which is preliminary data.</text>
</comment>
<organism evidence="6 7">
    <name type="scientific">Aeromicrobium camelliae</name>
    <dbReference type="NCBI Taxonomy" id="1538144"/>
    <lineage>
        <taxon>Bacteria</taxon>
        <taxon>Bacillati</taxon>
        <taxon>Actinomycetota</taxon>
        <taxon>Actinomycetes</taxon>
        <taxon>Propionibacteriales</taxon>
        <taxon>Nocardioidaceae</taxon>
        <taxon>Aeromicrobium</taxon>
    </lineage>
</organism>
<dbReference type="EMBL" id="RQJX01000008">
    <property type="protein sequence ID" value="RQN08224.1"/>
    <property type="molecule type" value="Genomic_DNA"/>
</dbReference>
<name>A0A3N6YEI6_9ACTN</name>
<protein>
    <submittedName>
        <fullName evidence="6">ABC transporter permease</fullName>
    </submittedName>
</protein>
<evidence type="ECO:0000256" key="1">
    <source>
        <dbReference type="ARBA" id="ARBA00004141"/>
    </source>
</evidence>
<gene>
    <name evidence="6" type="ORF">EHW97_07915</name>
</gene>
<evidence type="ECO:0000313" key="6">
    <source>
        <dbReference type="EMBL" id="RQN08224.1"/>
    </source>
</evidence>
<evidence type="ECO:0000256" key="4">
    <source>
        <dbReference type="ARBA" id="ARBA00023136"/>
    </source>
</evidence>
<evidence type="ECO:0000313" key="7">
    <source>
        <dbReference type="Proteomes" id="UP000275225"/>
    </source>
</evidence>
<dbReference type="RefSeq" id="WP_124236618.1">
    <property type="nucleotide sequence ID" value="NZ_JBHUFI010000006.1"/>
</dbReference>
<keyword evidence="4" id="KW-0472">Membrane</keyword>
<keyword evidence="7" id="KW-1185">Reference proteome</keyword>
<dbReference type="InterPro" id="IPR013525">
    <property type="entry name" value="ABC2_TM"/>
</dbReference>
<keyword evidence="3" id="KW-1133">Transmembrane helix</keyword>
<dbReference type="Proteomes" id="UP000275225">
    <property type="component" value="Unassembled WGS sequence"/>
</dbReference>
<proteinExistence type="predicted"/>
<evidence type="ECO:0000259" key="5">
    <source>
        <dbReference type="Pfam" id="PF01061"/>
    </source>
</evidence>
<feature type="domain" description="ABC-2 type transporter transmembrane" evidence="5">
    <location>
        <begin position="6"/>
        <end position="182"/>
    </location>
</feature>
<dbReference type="GO" id="GO:0016020">
    <property type="term" value="C:membrane"/>
    <property type="evidence" value="ECO:0007669"/>
    <property type="project" value="UniProtKB-SubCell"/>
</dbReference>
<evidence type="ECO:0000256" key="2">
    <source>
        <dbReference type="ARBA" id="ARBA00022692"/>
    </source>
</evidence>
<evidence type="ECO:0000256" key="3">
    <source>
        <dbReference type="ARBA" id="ARBA00022989"/>
    </source>
</evidence>
<dbReference type="GO" id="GO:0140359">
    <property type="term" value="F:ABC-type transporter activity"/>
    <property type="evidence" value="ECO:0007669"/>
    <property type="project" value="InterPro"/>
</dbReference>
<accession>A0A3N6YEI6</accession>
<dbReference type="AlphaFoldDB" id="A0A3N6YEI6"/>
<dbReference type="Pfam" id="PF01061">
    <property type="entry name" value="ABC2_membrane"/>
    <property type="match status" value="1"/>
</dbReference>